<evidence type="ECO:0000313" key="1">
    <source>
        <dbReference type="EMBL" id="CAH2224738.1"/>
    </source>
</evidence>
<dbReference type="Gene3D" id="3.30.70.1820">
    <property type="entry name" value="L1 transposable element, RRM domain"/>
    <property type="match status" value="1"/>
</dbReference>
<dbReference type="EMBL" id="OW240912">
    <property type="protein sequence ID" value="CAH2224738.1"/>
    <property type="molecule type" value="Genomic_DNA"/>
</dbReference>
<dbReference type="PANTHER" id="PTHR11505">
    <property type="entry name" value="L1 TRANSPOSABLE ELEMENT-RELATED"/>
    <property type="match status" value="1"/>
</dbReference>
<sequence>MKHMVTAHNCAATLTNKLLHRSNRSRKNNLCVRGLPEIVGEADIETGLVICFQQSLPDIPDHLWGVLRARGPKNSPPRVVIMKWHYFKTKEAILKYSRTQAYTHNGMEVQLFQDVSPTTLLRRRE</sequence>
<dbReference type="InterPro" id="IPR004244">
    <property type="entry name" value="Transposase_22"/>
</dbReference>
<dbReference type="AlphaFoldDB" id="A0AAD1R8V3"/>
<proteinExistence type="predicted"/>
<name>A0AAD1R8V3_PELCU</name>
<protein>
    <submittedName>
        <fullName evidence="1">Uncharacterized protein</fullName>
    </submittedName>
</protein>
<evidence type="ECO:0000313" key="2">
    <source>
        <dbReference type="Proteomes" id="UP001295444"/>
    </source>
</evidence>
<reference evidence="1" key="1">
    <citation type="submission" date="2022-03" db="EMBL/GenBank/DDBJ databases">
        <authorList>
            <person name="Alioto T."/>
            <person name="Alioto T."/>
            <person name="Gomez Garrido J."/>
        </authorList>
    </citation>
    <scope>NUCLEOTIDE SEQUENCE</scope>
</reference>
<accession>A0AAD1R8V3</accession>
<dbReference type="Proteomes" id="UP001295444">
    <property type="component" value="Chromosome 01"/>
</dbReference>
<gene>
    <name evidence="1" type="ORF">PECUL_23A039237</name>
</gene>
<organism evidence="1 2">
    <name type="scientific">Pelobates cultripes</name>
    <name type="common">Western spadefoot toad</name>
    <dbReference type="NCBI Taxonomy" id="61616"/>
    <lineage>
        <taxon>Eukaryota</taxon>
        <taxon>Metazoa</taxon>
        <taxon>Chordata</taxon>
        <taxon>Craniata</taxon>
        <taxon>Vertebrata</taxon>
        <taxon>Euteleostomi</taxon>
        <taxon>Amphibia</taxon>
        <taxon>Batrachia</taxon>
        <taxon>Anura</taxon>
        <taxon>Pelobatoidea</taxon>
        <taxon>Pelobatidae</taxon>
        <taxon>Pelobates</taxon>
    </lineage>
</organism>
<keyword evidence="2" id="KW-1185">Reference proteome</keyword>